<proteinExistence type="evidence at transcript level"/>
<evidence type="ECO:0000256" key="1">
    <source>
        <dbReference type="SAM" id="MobiDB-lite"/>
    </source>
</evidence>
<feature type="compositionally biased region" description="Polar residues" evidence="1">
    <location>
        <begin position="33"/>
        <end position="49"/>
    </location>
</feature>
<name>D5ABT9_PICSI</name>
<sequence length="113" mass="13084">MVQKDDCAKADCPKKDNLKQDFYQKIQSCPPSPQKVSRFSPTSTCSSQGRKPKMTPVQPFRPRTMERCMLRELPLNKNSNRSLESTDNISVSPESKLYFPDVFWFLKRCTSMN</sequence>
<dbReference type="EMBL" id="BT123704">
    <property type="protein sequence ID" value="ADE77008.1"/>
    <property type="molecule type" value="mRNA"/>
</dbReference>
<reference evidence="2" key="1">
    <citation type="submission" date="2010-04" db="EMBL/GenBank/DDBJ databases">
        <authorList>
            <person name="Reid K.E."/>
            <person name="Liao N."/>
            <person name="Chan S."/>
            <person name="Docking R."/>
            <person name="Taylor G."/>
            <person name="Moore R."/>
            <person name="Mayo M."/>
            <person name="Munro S."/>
            <person name="King J."/>
            <person name="Yanchuk A."/>
            <person name="Holt R."/>
            <person name="Jones S."/>
            <person name="Marra M."/>
            <person name="Ritland C.E."/>
            <person name="Ritland K."/>
            <person name="Bohlmann J."/>
        </authorList>
    </citation>
    <scope>NUCLEOTIDE SEQUENCE</scope>
    <source>
        <tissue evidence="2">Bud</tissue>
    </source>
</reference>
<feature type="region of interest" description="Disordered" evidence="1">
    <location>
        <begin position="33"/>
        <end position="59"/>
    </location>
</feature>
<protein>
    <submittedName>
        <fullName evidence="2">Uncharacterized protein</fullName>
    </submittedName>
</protein>
<dbReference type="AlphaFoldDB" id="D5ABT9"/>
<accession>D5ABT9</accession>
<organism evidence="2">
    <name type="scientific">Picea sitchensis</name>
    <name type="common">Sitka spruce</name>
    <name type="synonym">Pinus sitchensis</name>
    <dbReference type="NCBI Taxonomy" id="3332"/>
    <lineage>
        <taxon>Eukaryota</taxon>
        <taxon>Viridiplantae</taxon>
        <taxon>Streptophyta</taxon>
        <taxon>Embryophyta</taxon>
        <taxon>Tracheophyta</taxon>
        <taxon>Spermatophyta</taxon>
        <taxon>Pinopsida</taxon>
        <taxon>Pinidae</taxon>
        <taxon>Conifers I</taxon>
        <taxon>Pinales</taxon>
        <taxon>Pinaceae</taxon>
        <taxon>Picea</taxon>
    </lineage>
</organism>
<evidence type="ECO:0000313" key="2">
    <source>
        <dbReference type="EMBL" id="ADE77008.1"/>
    </source>
</evidence>